<sequence>MLITLATLAVPTVAREQIRAFGSDVQLRTDGSVDVVETVDINAEGVEIRRGIYRDIPVTMLGASGNKIRIDLDVTAVTRKGKPEMFRVERMGDFQRIWIGDPDVMLPYGEHRYTISYTMERMVRPTADNAGDELYWNATGNYWAFPILSAVARVRLPDGAVIEDLAGYTGRAGSTEQAVTITRESDTSAIFRSQRPLGAGEGMTVAVSFQKGIVAYPEGADALLQSISDLRDVWLPILAVILLLVYYLTTWSRVGRDPPKGTIIPLFHPPKGFSPALTHFVHKWGFANSGWTAMTAAIFDLGVKGLITIKNPTQTLTVEVTGKQPETKLPVGEQVLFSYFEGHRSVTFNKANGKDLGTKRGEFTAAIESENRKRWFNNNWGYAIGGFVIAAVMIGLMAVFGVIDPVWLVVAVFGGIILGILGGAAYSMLSSGGWLQKAFLALWAGIFVFNFGGGLLDTFTGFSINTAVIAAGSMVMICVIFTVLMRAPTIQGRKVMDEIEGFKLYLETAERNRLNIVNEPPMTVERFERILPYAIALEVEKPWSEHFEAELARNAVSDGRDRYSPAWYSGSRNFDSGNLSRAISTASAGMAAAMVAAQPVQASSSGSGGGGFSGGGGGGGGGGGW</sequence>
<feature type="region of interest" description="Disordered" evidence="1">
    <location>
        <begin position="603"/>
        <end position="625"/>
    </location>
</feature>
<evidence type="ECO:0000313" key="6">
    <source>
        <dbReference type="Proteomes" id="UP000602124"/>
    </source>
</evidence>
<feature type="transmembrane region" description="Helical" evidence="2">
    <location>
        <begin position="438"/>
        <end position="456"/>
    </location>
</feature>
<evidence type="ECO:0000259" key="4">
    <source>
        <dbReference type="Pfam" id="PF20990"/>
    </source>
</evidence>
<feature type="domain" description="Predicted membrane protein YciQ-like C-terminal" evidence="4">
    <location>
        <begin position="267"/>
        <end position="547"/>
    </location>
</feature>
<dbReference type="EMBL" id="JAEKMH010000002">
    <property type="protein sequence ID" value="MBJ3784936.1"/>
    <property type="molecule type" value="Genomic_DNA"/>
</dbReference>
<evidence type="ECO:0000313" key="5">
    <source>
        <dbReference type="EMBL" id="MBJ3784936.1"/>
    </source>
</evidence>
<feature type="transmembrane region" description="Helical" evidence="2">
    <location>
        <begin position="380"/>
        <end position="400"/>
    </location>
</feature>
<keyword evidence="2" id="KW-1133">Transmembrane helix</keyword>
<gene>
    <name evidence="5" type="ORF">JEQ47_09415</name>
</gene>
<dbReference type="Pfam" id="PF20990">
    <property type="entry name" value="DUF2207_C"/>
    <property type="match status" value="1"/>
</dbReference>
<organism evidence="5 6">
    <name type="scientific">Devosia sediminis</name>
    <dbReference type="NCBI Taxonomy" id="2798801"/>
    <lineage>
        <taxon>Bacteria</taxon>
        <taxon>Pseudomonadati</taxon>
        <taxon>Pseudomonadota</taxon>
        <taxon>Alphaproteobacteria</taxon>
        <taxon>Hyphomicrobiales</taxon>
        <taxon>Devosiaceae</taxon>
        <taxon>Devosia</taxon>
    </lineage>
</organism>
<keyword evidence="6" id="KW-1185">Reference proteome</keyword>
<name>A0A934MLS2_9HYPH</name>
<keyword evidence="2" id="KW-0812">Transmembrane</keyword>
<keyword evidence="2" id="KW-0472">Membrane</keyword>
<dbReference type="InterPro" id="IPR048389">
    <property type="entry name" value="YciQ-like_C"/>
</dbReference>
<feature type="compositionally biased region" description="Gly residues" evidence="1">
    <location>
        <begin position="606"/>
        <end position="625"/>
    </location>
</feature>
<dbReference type="Pfam" id="PF09972">
    <property type="entry name" value="DUF2207"/>
    <property type="match status" value="1"/>
</dbReference>
<evidence type="ECO:0000256" key="1">
    <source>
        <dbReference type="SAM" id="MobiDB-lite"/>
    </source>
</evidence>
<reference evidence="5" key="1">
    <citation type="submission" date="2020-12" db="EMBL/GenBank/DDBJ databases">
        <title>Devosia sp. MSA67 isolated from Mo River.</title>
        <authorList>
            <person name="Ma F."/>
            <person name="Zi Z."/>
        </authorList>
    </citation>
    <scope>NUCLEOTIDE SEQUENCE</scope>
    <source>
        <strain evidence="5">MSA67</strain>
    </source>
</reference>
<comment type="caution">
    <text evidence="5">The sequence shown here is derived from an EMBL/GenBank/DDBJ whole genome shotgun (WGS) entry which is preliminary data.</text>
</comment>
<protein>
    <submittedName>
        <fullName evidence="5">DUF2207 domain-containing protein</fullName>
    </submittedName>
</protein>
<dbReference type="AlphaFoldDB" id="A0A934MLS2"/>
<dbReference type="Proteomes" id="UP000602124">
    <property type="component" value="Unassembled WGS sequence"/>
</dbReference>
<evidence type="ECO:0000259" key="3">
    <source>
        <dbReference type="Pfam" id="PF09972"/>
    </source>
</evidence>
<evidence type="ECO:0000256" key="2">
    <source>
        <dbReference type="SAM" id="Phobius"/>
    </source>
</evidence>
<feature type="transmembrane region" description="Helical" evidence="2">
    <location>
        <begin position="233"/>
        <end position="251"/>
    </location>
</feature>
<dbReference type="InterPro" id="IPR018702">
    <property type="entry name" value="DUF2207"/>
</dbReference>
<feature type="domain" description="DUF2207" evidence="3">
    <location>
        <begin position="18"/>
        <end position="209"/>
    </location>
</feature>
<accession>A0A934MLS2</accession>
<feature type="transmembrane region" description="Helical" evidence="2">
    <location>
        <begin position="406"/>
        <end position="426"/>
    </location>
</feature>
<dbReference type="RefSeq" id="WP_198876148.1">
    <property type="nucleotide sequence ID" value="NZ_JAEKMH010000002.1"/>
</dbReference>
<proteinExistence type="predicted"/>
<feature type="transmembrane region" description="Helical" evidence="2">
    <location>
        <begin position="462"/>
        <end position="484"/>
    </location>
</feature>